<accession>A0A1J5S4Q6</accession>
<organism evidence="2">
    <name type="scientific">mine drainage metagenome</name>
    <dbReference type="NCBI Taxonomy" id="410659"/>
    <lineage>
        <taxon>unclassified sequences</taxon>
        <taxon>metagenomes</taxon>
        <taxon>ecological metagenomes</taxon>
    </lineage>
</organism>
<dbReference type="AlphaFoldDB" id="A0A1J5S4Q6"/>
<comment type="caution">
    <text evidence="2">The sequence shown here is derived from an EMBL/GenBank/DDBJ whole genome shotgun (WGS) entry which is preliminary data.</text>
</comment>
<dbReference type="GO" id="GO:0005886">
    <property type="term" value="C:plasma membrane"/>
    <property type="evidence" value="ECO:0007669"/>
    <property type="project" value="TreeGrafter"/>
</dbReference>
<dbReference type="PANTHER" id="PTHR39966">
    <property type="entry name" value="BLL2471 PROTEIN-RELATED"/>
    <property type="match status" value="1"/>
</dbReference>
<evidence type="ECO:0000313" key="2">
    <source>
        <dbReference type="EMBL" id="OIR03255.1"/>
    </source>
</evidence>
<evidence type="ECO:0000259" key="1">
    <source>
        <dbReference type="Pfam" id="PF01814"/>
    </source>
</evidence>
<proteinExistence type="predicted"/>
<sequence>MTTISDFLAPDHKRCDNLFAEAEEAVAKDDWDNASTCFRHFQDAMLHHFAMEEEVMFPAFEERTGMRQGPTVIMRSEHSQMNALLDQLSGAITLKDTDAYLGDAETLLIVMQQHNLKEEQMLYQMADQALMSDLDGLLERMRAIR</sequence>
<dbReference type="PANTHER" id="PTHR39966:SF3">
    <property type="entry name" value="DUF438 DOMAIN-CONTAINING PROTEIN"/>
    <property type="match status" value="1"/>
</dbReference>
<dbReference type="Pfam" id="PF01814">
    <property type="entry name" value="Hemerythrin"/>
    <property type="match status" value="1"/>
</dbReference>
<dbReference type="Gene3D" id="1.20.120.520">
    <property type="entry name" value="nmb1532 protein domain like"/>
    <property type="match status" value="1"/>
</dbReference>
<dbReference type="InterPro" id="IPR012312">
    <property type="entry name" value="Hemerythrin-like"/>
</dbReference>
<feature type="domain" description="Hemerythrin-like" evidence="1">
    <location>
        <begin position="4"/>
        <end position="126"/>
    </location>
</feature>
<gene>
    <name evidence="2" type="ORF">GALL_147750</name>
</gene>
<name>A0A1J5S4Q6_9ZZZZ</name>
<dbReference type="EMBL" id="MLJW01000068">
    <property type="protein sequence ID" value="OIR03255.1"/>
    <property type="molecule type" value="Genomic_DNA"/>
</dbReference>
<protein>
    <submittedName>
        <fullName evidence="2">Iron-sulfur cluster repair di-iron protein</fullName>
    </submittedName>
</protein>
<reference evidence="2" key="1">
    <citation type="submission" date="2016-10" db="EMBL/GenBank/DDBJ databases">
        <title>Sequence of Gallionella enrichment culture.</title>
        <authorList>
            <person name="Poehlein A."/>
            <person name="Muehling M."/>
            <person name="Daniel R."/>
        </authorList>
    </citation>
    <scope>NUCLEOTIDE SEQUENCE</scope>
</reference>